<dbReference type="RefSeq" id="WP_234905345.1">
    <property type="nucleotide sequence ID" value="NZ_OBQD01000016.1"/>
</dbReference>
<dbReference type="Pfam" id="PF08843">
    <property type="entry name" value="AbiEii"/>
    <property type="match status" value="1"/>
</dbReference>
<keyword evidence="1" id="KW-0808">Transferase</keyword>
<evidence type="ECO:0000313" key="2">
    <source>
        <dbReference type="Proteomes" id="UP000219167"/>
    </source>
</evidence>
<dbReference type="GO" id="GO:0016740">
    <property type="term" value="F:transferase activity"/>
    <property type="evidence" value="ECO:0007669"/>
    <property type="project" value="UniProtKB-KW"/>
</dbReference>
<keyword evidence="2" id="KW-1185">Reference proteome</keyword>
<proteinExistence type="predicted"/>
<sequence>MSDKPDLQTLLEVQDHFALPSTALVEKDWFVVRALAAIHDVEVDGLTLAFGGGTALGRAYRLLERMSEDIDLRIVGENAGERGSLKRMRRAVSKRLEDAGFTVEGHVRVLQNGSYVRYDLPYDPIAKGEGVLRPEIKIEIAAFPICTAPELCSVTSFVGEATGRPAEANDVKCVRLVETAADKFVALGRRAGFAFAGHEPLDHTLVRHVYDISRMDGKYDLDTAAAIALDTMVAEAKGDRADKYPDYKSDPRAETLKTFEIMATHAEFAAHYEKLMGDMVYGARPSFAEAFTVVERFAQKVREA</sequence>
<dbReference type="Gene3D" id="3.10.450.620">
    <property type="entry name" value="JHP933, nucleotidyltransferase-like core domain"/>
    <property type="match status" value="1"/>
</dbReference>
<reference evidence="1 2" key="1">
    <citation type="submission" date="2017-08" db="EMBL/GenBank/DDBJ databases">
        <authorList>
            <person name="de Groot N.N."/>
        </authorList>
    </citation>
    <scope>NUCLEOTIDE SEQUENCE [LARGE SCALE GENOMIC DNA]</scope>
    <source>
        <strain evidence="1 2">JC85</strain>
    </source>
</reference>
<organism evidence="1 2">
    <name type="scientific">Rhizobium subbaraonis</name>
    <dbReference type="NCBI Taxonomy" id="908946"/>
    <lineage>
        <taxon>Bacteria</taxon>
        <taxon>Pseudomonadati</taxon>
        <taxon>Pseudomonadota</taxon>
        <taxon>Alphaproteobacteria</taxon>
        <taxon>Hyphomicrobiales</taxon>
        <taxon>Rhizobiaceae</taxon>
        <taxon>Rhizobium/Agrobacterium group</taxon>
        <taxon>Rhizobium</taxon>
    </lineage>
</organism>
<accession>A0A285UVU3</accession>
<evidence type="ECO:0000313" key="1">
    <source>
        <dbReference type="EMBL" id="SOC45488.1"/>
    </source>
</evidence>
<dbReference type="Proteomes" id="UP000219167">
    <property type="component" value="Unassembled WGS sequence"/>
</dbReference>
<gene>
    <name evidence="1" type="ORF">SAMN05892877_11612</name>
</gene>
<name>A0A285UVU3_9HYPH</name>
<dbReference type="AlphaFoldDB" id="A0A285UVU3"/>
<dbReference type="InterPro" id="IPR014942">
    <property type="entry name" value="AbiEii"/>
</dbReference>
<dbReference type="EMBL" id="OBQD01000016">
    <property type="protein sequence ID" value="SOC45488.1"/>
    <property type="molecule type" value="Genomic_DNA"/>
</dbReference>
<protein>
    <submittedName>
        <fullName evidence="1">Nucleotidyltransferase AbiEii toxin of type IV toxin-antitoxin system</fullName>
    </submittedName>
</protein>